<proteinExistence type="inferred from homology"/>
<evidence type="ECO:0000256" key="8">
    <source>
        <dbReference type="ARBA" id="ARBA00023065"/>
    </source>
</evidence>
<dbReference type="AlphaFoldDB" id="A0A2T0FFU4"/>
<dbReference type="FunFam" id="2.60.15.10:FF:000003">
    <property type="entry name" value="ATP synthase subunit delta, mitochondrial"/>
    <property type="match status" value="1"/>
</dbReference>
<dbReference type="Gene3D" id="6.10.140.880">
    <property type="match status" value="1"/>
</dbReference>
<dbReference type="EMBL" id="NDIQ01000001">
    <property type="protein sequence ID" value="PRT53855.1"/>
    <property type="molecule type" value="Genomic_DNA"/>
</dbReference>
<keyword evidence="11" id="KW-0139">CF(1)</keyword>
<evidence type="ECO:0000256" key="2">
    <source>
        <dbReference type="ARBA" id="ARBA00005712"/>
    </source>
</evidence>
<dbReference type="InterPro" id="IPR001469">
    <property type="entry name" value="ATP_synth_F1_dsu/esu"/>
</dbReference>
<evidence type="ECO:0000256" key="12">
    <source>
        <dbReference type="ARBA" id="ARBA00023310"/>
    </source>
</evidence>
<dbReference type="STRING" id="45607.A0A2T0FFU4"/>
<dbReference type="InterPro" id="IPR048938">
    <property type="entry name" value="ATPD_C_fung"/>
</dbReference>
<feature type="domain" description="F1F0-ATP synthase subunit delta C-terminal" evidence="15">
    <location>
        <begin position="115"/>
        <end position="154"/>
    </location>
</feature>
<organism evidence="16 17">
    <name type="scientific">Wickerhamiella sorbophila</name>
    <dbReference type="NCBI Taxonomy" id="45607"/>
    <lineage>
        <taxon>Eukaryota</taxon>
        <taxon>Fungi</taxon>
        <taxon>Dikarya</taxon>
        <taxon>Ascomycota</taxon>
        <taxon>Saccharomycotina</taxon>
        <taxon>Dipodascomycetes</taxon>
        <taxon>Dipodascales</taxon>
        <taxon>Trichomonascaceae</taxon>
        <taxon>Wickerhamiella</taxon>
    </lineage>
</organism>
<keyword evidence="9" id="KW-0496">Mitochondrion</keyword>
<evidence type="ECO:0000256" key="10">
    <source>
        <dbReference type="ARBA" id="ARBA00023136"/>
    </source>
</evidence>
<evidence type="ECO:0000256" key="1">
    <source>
        <dbReference type="ARBA" id="ARBA00004273"/>
    </source>
</evidence>
<comment type="similarity">
    <text evidence="2">Belongs to the ATPase epsilon chain family.</text>
</comment>
<dbReference type="PANTHER" id="PTHR13822">
    <property type="entry name" value="ATP SYNTHASE DELTA/EPSILON CHAIN"/>
    <property type="match status" value="1"/>
</dbReference>
<dbReference type="GO" id="GO:0005743">
    <property type="term" value="C:mitochondrial inner membrane"/>
    <property type="evidence" value="ECO:0007669"/>
    <property type="project" value="UniProtKB-SubCell"/>
</dbReference>
<dbReference type="GO" id="GO:0045259">
    <property type="term" value="C:proton-transporting ATP synthase complex"/>
    <property type="evidence" value="ECO:0007669"/>
    <property type="project" value="UniProtKB-KW"/>
</dbReference>
<evidence type="ECO:0000256" key="7">
    <source>
        <dbReference type="ARBA" id="ARBA00022946"/>
    </source>
</evidence>
<dbReference type="SUPFAM" id="SSF51344">
    <property type="entry name" value="Epsilon subunit of F1F0-ATP synthase N-terminal domain"/>
    <property type="match status" value="1"/>
</dbReference>
<dbReference type="RefSeq" id="XP_024663801.1">
    <property type="nucleotide sequence ID" value="XM_024808033.1"/>
</dbReference>
<keyword evidence="7" id="KW-0809">Transit peptide</keyword>
<evidence type="ECO:0000256" key="4">
    <source>
        <dbReference type="ARBA" id="ARBA00022448"/>
    </source>
</evidence>
<dbReference type="GeneID" id="36515224"/>
<keyword evidence="4" id="KW-0813">Transport</keyword>
<dbReference type="GO" id="GO:0046933">
    <property type="term" value="F:proton-transporting ATP synthase activity, rotational mechanism"/>
    <property type="evidence" value="ECO:0007669"/>
    <property type="project" value="InterPro"/>
</dbReference>
<accession>A0A2T0FFU4</accession>
<evidence type="ECO:0000256" key="9">
    <source>
        <dbReference type="ARBA" id="ARBA00023128"/>
    </source>
</evidence>
<keyword evidence="5" id="KW-0375">Hydrogen ion transport</keyword>
<evidence type="ECO:0000256" key="13">
    <source>
        <dbReference type="ARBA" id="ARBA00031669"/>
    </source>
</evidence>
<keyword evidence="6" id="KW-0999">Mitochondrion inner membrane</keyword>
<keyword evidence="12" id="KW-0066">ATP synthesis</keyword>
<name>A0A2T0FFU4_9ASCO</name>
<dbReference type="Pfam" id="PF21334">
    <property type="entry name" value="ATPD_C_fung"/>
    <property type="match status" value="1"/>
</dbReference>
<dbReference type="PANTHER" id="PTHR13822:SF7">
    <property type="entry name" value="ATP SYNTHASE SUBUNIT DELTA, MITOCHONDRIAL"/>
    <property type="match status" value="1"/>
</dbReference>
<comment type="caution">
    <text evidence="16">The sequence shown here is derived from an EMBL/GenBank/DDBJ whole genome shotgun (WGS) entry which is preliminary data.</text>
</comment>
<evidence type="ECO:0000256" key="3">
    <source>
        <dbReference type="ARBA" id="ARBA00016960"/>
    </source>
</evidence>
<dbReference type="CDD" id="cd12152">
    <property type="entry name" value="F1-ATPase_delta"/>
    <property type="match status" value="1"/>
</dbReference>
<gene>
    <name evidence="16" type="ORF">B9G98_01475</name>
</gene>
<evidence type="ECO:0000256" key="5">
    <source>
        <dbReference type="ARBA" id="ARBA00022781"/>
    </source>
</evidence>
<evidence type="ECO:0000313" key="16">
    <source>
        <dbReference type="EMBL" id="PRT53855.1"/>
    </source>
</evidence>
<evidence type="ECO:0000259" key="14">
    <source>
        <dbReference type="Pfam" id="PF02823"/>
    </source>
</evidence>
<keyword evidence="10" id="KW-0472">Membrane</keyword>
<feature type="domain" description="ATP synthase F1 complex delta/epsilon subunit N-terminal" evidence="14">
    <location>
        <begin position="29"/>
        <end position="100"/>
    </location>
</feature>
<dbReference type="InterPro" id="IPR036771">
    <property type="entry name" value="ATPsynth_dsu/esu_N"/>
</dbReference>
<evidence type="ECO:0000259" key="15">
    <source>
        <dbReference type="Pfam" id="PF21334"/>
    </source>
</evidence>
<evidence type="ECO:0000256" key="11">
    <source>
        <dbReference type="ARBA" id="ARBA00023196"/>
    </source>
</evidence>
<sequence length="157" mass="16490">MFRTLSRSVSIATPRLARGYAEASASNVLKLSFALPDNALYKVAEVTQVNLPTTAGNIGVLANHVPTIEELTPGVIEVIQGSETKQFFVPGGFASVSPNSELNINAIDAYPLEDFSASEAKNLLSEAQKNASSSDEAVAAQAKIEVDVLEALVAVAK</sequence>
<evidence type="ECO:0000256" key="6">
    <source>
        <dbReference type="ARBA" id="ARBA00022792"/>
    </source>
</evidence>
<protein>
    <recommendedName>
        <fullName evidence="3">ATP synthase subunit delta, mitochondrial</fullName>
    </recommendedName>
    <alternativeName>
        <fullName evidence="13">F-ATPase delta subunit</fullName>
    </alternativeName>
</protein>
<dbReference type="Gene3D" id="2.60.15.10">
    <property type="entry name" value="F0F1 ATP synthase delta/epsilon subunit, N-terminal"/>
    <property type="match status" value="1"/>
</dbReference>
<comment type="subcellular location">
    <subcellularLocation>
        <location evidence="1">Mitochondrion inner membrane</location>
    </subcellularLocation>
</comment>
<reference evidence="16 17" key="1">
    <citation type="submission" date="2017-04" db="EMBL/GenBank/DDBJ databases">
        <title>Genome sequencing of [Candida] sorbophila.</title>
        <authorList>
            <person name="Ahn J.O."/>
        </authorList>
    </citation>
    <scope>NUCLEOTIDE SEQUENCE [LARGE SCALE GENOMIC DNA]</scope>
    <source>
        <strain evidence="16 17">DS02</strain>
    </source>
</reference>
<evidence type="ECO:0000313" key="17">
    <source>
        <dbReference type="Proteomes" id="UP000238350"/>
    </source>
</evidence>
<dbReference type="InterPro" id="IPR020546">
    <property type="entry name" value="ATP_synth_F1_dsu/esu_N"/>
</dbReference>
<dbReference type="HAMAP" id="MF_00530">
    <property type="entry name" value="ATP_synth_epsil_bac"/>
    <property type="match status" value="1"/>
</dbReference>
<dbReference type="Proteomes" id="UP000238350">
    <property type="component" value="Unassembled WGS sequence"/>
</dbReference>
<keyword evidence="17" id="KW-1185">Reference proteome</keyword>
<dbReference type="OrthoDB" id="270171at2759"/>
<dbReference type="Pfam" id="PF02823">
    <property type="entry name" value="ATP-synt_DE_N"/>
    <property type="match status" value="1"/>
</dbReference>
<keyword evidence="8" id="KW-0406">Ion transport</keyword>